<dbReference type="InterPro" id="IPR007029">
    <property type="entry name" value="YHS_dom"/>
</dbReference>
<evidence type="ECO:0000313" key="4">
    <source>
        <dbReference type="Proteomes" id="UP001595478"/>
    </source>
</evidence>
<protein>
    <submittedName>
        <fullName evidence="3">YHS domain-containing (Seleno)protein</fullName>
    </submittedName>
</protein>
<reference evidence="4" key="1">
    <citation type="journal article" date="2019" name="Int. J. Syst. Evol. Microbiol.">
        <title>The Global Catalogue of Microorganisms (GCM) 10K type strain sequencing project: providing services to taxonomists for standard genome sequencing and annotation.</title>
        <authorList>
            <consortium name="The Broad Institute Genomics Platform"/>
            <consortium name="The Broad Institute Genome Sequencing Center for Infectious Disease"/>
            <person name="Wu L."/>
            <person name="Ma J."/>
        </authorList>
    </citation>
    <scope>NUCLEOTIDE SEQUENCE [LARGE SCALE GENOMIC DNA]</scope>
    <source>
        <strain evidence="4">KCTC 52473</strain>
    </source>
</reference>
<proteinExistence type="predicted"/>
<evidence type="ECO:0000256" key="1">
    <source>
        <dbReference type="SAM" id="SignalP"/>
    </source>
</evidence>
<comment type="caution">
    <text evidence="3">The sequence shown here is derived from an EMBL/GenBank/DDBJ whole genome shotgun (WGS) entry which is preliminary data.</text>
</comment>
<feature type="chain" id="PRO_5046909572" evidence="1">
    <location>
        <begin position="25"/>
        <end position="159"/>
    </location>
</feature>
<dbReference type="EMBL" id="JBHRSW010000004">
    <property type="protein sequence ID" value="MFC3120290.1"/>
    <property type="molecule type" value="Genomic_DNA"/>
</dbReference>
<evidence type="ECO:0000313" key="3">
    <source>
        <dbReference type="EMBL" id="MFC3120290.1"/>
    </source>
</evidence>
<keyword evidence="1" id="KW-0732">Signal</keyword>
<dbReference type="Pfam" id="PF04945">
    <property type="entry name" value="YHS"/>
    <property type="match status" value="1"/>
</dbReference>
<gene>
    <name evidence="3" type="ORF">ACFOHL_01510</name>
</gene>
<sequence>MKLSAILKAAAVASTLTLSSFVFAADIDMNADANDVAIKGYDTVAYFTQGSAVEGSSKYTATYKNAIYQFSSEKNRDLFRSNPEKYAPQYGGFCAFGVTMERKFDTDPTAFKIVDNKLYLNLNSQVQERWLTDVPGFIGSADGIWGDIKSKTDAELEAE</sequence>
<accession>A0ABV7FMD5</accession>
<feature type="domain" description="YHS" evidence="2">
    <location>
        <begin position="44"/>
        <end position="90"/>
    </location>
</feature>
<dbReference type="Proteomes" id="UP001595478">
    <property type="component" value="Unassembled WGS sequence"/>
</dbReference>
<name>A0ABV7FMD5_9ALTE</name>
<dbReference type="NCBIfam" id="NF041384">
    <property type="entry name" value="YHS_seleno_dom"/>
    <property type="match status" value="1"/>
</dbReference>
<dbReference type="RefSeq" id="WP_376918429.1">
    <property type="nucleotide sequence ID" value="NZ_JBHRSW010000004.1"/>
</dbReference>
<keyword evidence="4" id="KW-1185">Reference proteome</keyword>
<evidence type="ECO:0000259" key="2">
    <source>
        <dbReference type="Pfam" id="PF04945"/>
    </source>
</evidence>
<feature type="signal peptide" evidence="1">
    <location>
        <begin position="1"/>
        <end position="24"/>
    </location>
</feature>
<organism evidence="3 4">
    <name type="scientific">Agaribacter flavus</name>
    <dbReference type="NCBI Taxonomy" id="1902781"/>
    <lineage>
        <taxon>Bacteria</taxon>
        <taxon>Pseudomonadati</taxon>
        <taxon>Pseudomonadota</taxon>
        <taxon>Gammaproteobacteria</taxon>
        <taxon>Alteromonadales</taxon>
        <taxon>Alteromonadaceae</taxon>
        <taxon>Agaribacter</taxon>
    </lineage>
</organism>